<evidence type="ECO:0000256" key="1">
    <source>
        <dbReference type="ARBA" id="ARBA00007362"/>
    </source>
</evidence>
<protein>
    <submittedName>
        <fullName evidence="5">Drug/metabolite transporter (DMT)-like permease</fullName>
    </submittedName>
</protein>
<keyword evidence="3" id="KW-0732">Signal</keyword>
<dbReference type="SUPFAM" id="SSF103481">
    <property type="entry name" value="Multidrug resistance efflux transporter EmrE"/>
    <property type="match status" value="2"/>
</dbReference>
<comment type="similarity">
    <text evidence="1">Belongs to the EamA transporter family.</text>
</comment>
<feature type="transmembrane region" description="Helical" evidence="2">
    <location>
        <begin position="88"/>
        <end position="105"/>
    </location>
</feature>
<dbReference type="Proteomes" id="UP001257739">
    <property type="component" value="Unassembled WGS sequence"/>
</dbReference>
<dbReference type="InterPro" id="IPR000620">
    <property type="entry name" value="EamA_dom"/>
</dbReference>
<feature type="transmembrane region" description="Helical" evidence="2">
    <location>
        <begin position="235"/>
        <end position="255"/>
    </location>
</feature>
<feature type="transmembrane region" description="Helical" evidence="2">
    <location>
        <begin position="174"/>
        <end position="195"/>
    </location>
</feature>
<comment type="caution">
    <text evidence="5">The sequence shown here is derived from an EMBL/GenBank/DDBJ whole genome shotgun (WGS) entry which is preliminary data.</text>
</comment>
<organism evidence="5 6">
    <name type="scientific">Aeromicrobium panaciterrae</name>
    <dbReference type="NCBI Taxonomy" id="363861"/>
    <lineage>
        <taxon>Bacteria</taxon>
        <taxon>Bacillati</taxon>
        <taxon>Actinomycetota</taxon>
        <taxon>Actinomycetes</taxon>
        <taxon>Propionibacteriales</taxon>
        <taxon>Nocardioidaceae</taxon>
        <taxon>Aeromicrobium</taxon>
    </lineage>
</organism>
<evidence type="ECO:0000256" key="2">
    <source>
        <dbReference type="SAM" id="Phobius"/>
    </source>
</evidence>
<evidence type="ECO:0000313" key="5">
    <source>
        <dbReference type="EMBL" id="MDR7086265.1"/>
    </source>
</evidence>
<feature type="transmembrane region" description="Helical" evidence="2">
    <location>
        <begin position="261"/>
        <end position="279"/>
    </location>
</feature>
<name>A0ABU1UM62_9ACTN</name>
<evidence type="ECO:0000259" key="4">
    <source>
        <dbReference type="Pfam" id="PF00892"/>
    </source>
</evidence>
<feature type="transmembrane region" description="Helical" evidence="2">
    <location>
        <begin position="62"/>
        <end position="82"/>
    </location>
</feature>
<evidence type="ECO:0000313" key="6">
    <source>
        <dbReference type="Proteomes" id="UP001257739"/>
    </source>
</evidence>
<dbReference type="InterPro" id="IPR037185">
    <property type="entry name" value="EmrE-like"/>
</dbReference>
<evidence type="ECO:0000256" key="3">
    <source>
        <dbReference type="SAM" id="SignalP"/>
    </source>
</evidence>
<dbReference type="PANTHER" id="PTHR22911:SF76">
    <property type="entry name" value="EAMA DOMAIN-CONTAINING PROTEIN"/>
    <property type="match status" value="1"/>
</dbReference>
<dbReference type="EMBL" id="JAVDWH010000001">
    <property type="protein sequence ID" value="MDR7086265.1"/>
    <property type="molecule type" value="Genomic_DNA"/>
</dbReference>
<feature type="chain" id="PRO_5046628672" evidence="3">
    <location>
        <begin position="22"/>
        <end position="290"/>
    </location>
</feature>
<feature type="transmembrane region" description="Helical" evidence="2">
    <location>
        <begin position="207"/>
        <end position="228"/>
    </location>
</feature>
<feature type="domain" description="EamA" evidence="4">
    <location>
        <begin position="144"/>
        <end position="278"/>
    </location>
</feature>
<feature type="domain" description="EamA" evidence="4">
    <location>
        <begin position="3"/>
        <end position="132"/>
    </location>
</feature>
<sequence length="290" mass="29870">MNAFLAIVAILGVSASGPLMAGAVAPALAIGFWRNALGTLAVAPFAARTVRSELRLLDRAGWRDVALAGLMLALHFATWITALKMTSVAAATAMVSMQVVFVVIIDRLRGEPTPAAVIGGVSIAVAGVLVITGVDFSLSARALSGDLLALLGGLTAAIYLMAGSRVRERVSTTSYTVVCYGICAVLLLAGCLVAQVEMVDFSRNTWLAIIGVTICAQLLGHSVLNHLLAVMSPALISLLLLLEVPGAAILAGIFLDQTPPIGVYVGLALILGGLVLVVLRRPAPSVVLAE</sequence>
<keyword evidence="6" id="KW-1185">Reference proteome</keyword>
<keyword evidence="2" id="KW-0472">Membrane</keyword>
<reference evidence="5 6" key="1">
    <citation type="submission" date="2023-07" db="EMBL/GenBank/DDBJ databases">
        <title>Sorghum-associated microbial communities from plants grown in Nebraska, USA.</title>
        <authorList>
            <person name="Schachtman D."/>
        </authorList>
    </citation>
    <scope>NUCLEOTIDE SEQUENCE [LARGE SCALE GENOMIC DNA]</scope>
    <source>
        <strain evidence="5 6">BE248</strain>
    </source>
</reference>
<keyword evidence="2" id="KW-1133">Transmembrane helix</keyword>
<gene>
    <name evidence="5" type="ORF">J2X11_001104</name>
</gene>
<dbReference type="RefSeq" id="WP_309967764.1">
    <property type="nucleotide sequence ID" value="NZ_JAVDWH010000001.1"/>
</dbReference>
<feature type="transmembrane region" description="Helical" evidence="2">
    <location>
        <begin position="117"/>
        <end position="136"/>
    </location>
</feature>
<keyword evidence="2" id="KW-0812">Transmembrane</keyword>
<dbReference type="PANTHER" id="PTHR22911">
    <property type="entry name" value="ACYL-MALONYL CONDENSING ENZYME-RELATED"/>
    <property type="match status" value="1"/>
</dbReference>
<feature type="transmembrane region" description="Helical" evidence="2">
    <location>
        <begin position="142"/>
        <end position="162"/>
    </location>
</feature>
<proteinExistence type="inferred from homology"/>
<feature type="signal peptide" evidence="3">
    <location>
        <begin position="1"/>
        <end position="21"/>
    </location>
</feature>
<accession>A0ABU1UM62</accession>
<dbReference type="Pfam" id="PF00892">
    <property type="entry name" value="EamA"/>
    <property type="match status" value="2"/>
</dbReference>